<gene>
    <name evidence="5" type="ORF">ANCCEY_10736</name>
</gene>
<evidence type="ECO:0000259" key="3">
    <source>
        <dbReference type="Pfam" id="PF15911"/>
    </source>
</evidence>
<organism evidence="5 6">
    <name type="scientific">Ancylostoma ceylanicum</name>
    <dbReference type="NCBI Taxonomy" id="53326"/>
    <lineage>
        <taxon>Eukaryota</taxon>
        <taxon>Metazoa</taxon>
        <taxon>Ecdysozoa</taxon>
        <taxon>Nematoda</taxon>
        <taxon>Chromadorea</taxon>
        <taxon>Rhabditida</taxon>
        <taxon>Rhabditina</taxon>
        <taxon>Rhabditomorpha</taxon>
        <taxon>Strongyloidea</taxon>
        <taxon>Ancylostomatidae</taxon>
        <taxon>Ancylostomatinae</taxon>
        <taxon>Ancylostoma</taxon>
    </lineage>
</organism>
<name>A0A0D6LRA8_9BILA</name>
<dbReference type="InterPro" id="IPR057855">
    <property type="entry name" value="Beta-prop_WDR19_1st"/>
</dbReference>
<protein>
    <recommendedName>
        <fullName evidence="7">WD domain, G-beta repeat protein</fullName>
    </recommendedName>
</protein>
<dbReference type="PANTHER" id="PTHR14920:SF0">
    <property type="entry name" value="WD REPEAT DOMAIN 19"/>
    <property type="match status" value="1"/>
</dbReference>
<dbReference type="InterPro" id="IPR039468">
    <property type="entry name" value="WDR19_WD40_rpt"/>
</dbReference>
<dbReference type="GO" id="GO:0030991">
    <property type="term" value="C:intraciliary transport particle A"/>
    <property type="evidence" value="ECO:0007669"/>
    <property type="project" value="TreeGrafter"/>
</dbReference>
<keyword evidence="6" id="KW-1185">Reference proteome</keyword>
<dbReference type="Pfam" id="PF23389">
    <property type="entry name" value="Beta-prop_WDR19_1st"/>
    <property type="match status" value="1"/>
</dbReference>
<dbReference type="SUPFAM" id="SSF50978">
    <property type="entry name" value="WD40 repeat-like"/>
    <property type="match status" value="1"/>
</dbReference>
<evidence type="ECO:0000313" key="5">
    <source>
        <dbReference type="EMBL" id="EPB70182.1"/>
    </source>
</evidence>
<dbReference type="InterPro" id="IPR015943">
    <property type="entry name" value="WD40/YVTN_repeat-like_dom_sf"/>
</dbReference>
<accession>A0A0D6LRA8</accession>
<sequence length="387" mass="42125">MSWDKEGDVLGILTDGSSQALLWNINTRNAEPLETAMGARKIPVLGKHQRKITGVAMTKQDQILCCSDDNSITLSSPDGETVRTLTLSSEPDELKVGEVKRPGGNVDTIVSAVLGKKTLFLSTLTDKPKDNENEADNSMNLQFQEKYGNIVAHVWYNDGYMIVGFEKGFVVCISAHPSEMGQEIFSVAEYKTYLAAVAASQAFGKILTVGDHQIKVREMRELNDIFVIMEVDTEKDLSQVECSPDGQLVAVAARGGGVSVYLTRMPSMGAACGDTVAVLSSLNQVTYLPEGDKVVISVAFLVVSFILSLQQRGIVINIAIEPSLIAVGPFHIAVATNNRVWMYDVHHLGSNQPVAEGDYLSTVIDVKLNDEYVCVVMEGKARLHRVT</sequence>
<dbReference type="GO" id="GO:0060271">
    <property type="term" value="P:cilium assembly"/>
    <property type="evidence" value="ECO:0007669"/>
    <property type="project" value="TreeGrafter"/>
</dbReference>
<dbReference type="Pfam" id="PF15911">
    <property type="entry name" value="Beta-prop_WDR19_2nd"/>
    <property type="match status" value="1"/>
</dbReference>
<reference evidence="5 6" key="1">
    <citation type="submission" date="2013-05" db="EMBL/GenBank/DDBJ databases">
        <title>Draft genome of the parasitic nematode Anyclostoma ceylanicum.</title>
        <authorList>
            <person name="Mitreva M."/>
        </authorList>
    </citation>
    <scope>NUCLEOTIDE SEQUENCE [LARGE SCALE GENOMIC DNA]</scope>
</reference>
<dbReference type="GO" id="GO:0035721">
    <property type="term" value="P:intraciliary retrograde transport"/>
    <property type="evidence" value="ECO:0007669"/>
    <property type="project" value="InterPro"/>
</dbReference>
<evidence type="ECO:0008006" key="7">
    <source>
        <dbReference type="Google" id="ProtNLM"/>
    </source>
</evidence>
<evidence type="ECO:0000256" key="2">
    <source>
        <dbReference type="ARBA" id="ARBA00022737"/>
    </source>
</evidence>
<feature type="domain" description="WDR19 first beta-propeller" evidence="4">
    <location>
        <begin position="39"/>
        <end position="256"/>
    </location>
</feature>
<keyword evidence="1" id="KW-0853">WD repeat</keyword>
<evidence type="ECO:0000259" key="4">
    <source>
        <dbReference type="Pfam" id="PF23389"/>
    </source>
</evidence>
<feature type="domain" description="WDR19 WD40 repeat" evidence="3">
    <location>
        <begin position="309"/>
        <end position="386"/>
    </location>
</feature>
<dbReference type="Gene3D" id="2.130.10.10">
    <property type="entry name" value="YVTN repeat-like/Quinoprotein amine dehydrogenase"/>
    <property type="match status" value="1"/>
</dbReference>
<dbReference type="InterPro" id="IPR036322">
    <property type="entry name" value="WD40_repeat_dom_sf"/>
</dbReference>
<dbReference type="AlphaFoldDB" id="A0A0D6LRA8"/>
<evidence type="ECO:0000313" key="6">
    <source>
        <dbReference type="Proteomes" id="UP000054495"/>
    </source>
</evidence>
<dbReference type="InterPro" id="IPR040379">
    <property type="entry name" value="WDR19/dyf-2"/>
</dbReference>
<dbReference type="PANTHER" id="PTHR14920">
    <property type="entry name" value="OSMOTIC AVOIDANCE ABNORMAL PROTEIN 1/WD REPEAT MEMBRANE PROTEIN"/>
    <property type="match status" value="1"/>
</dbReference>
<dbReference type="GO" id="GO:0005929">
    <property type="term" value="C:cilium"/>
    <property type="evidence" value="ECO:0007669"/>
    <property type="project" value="TreeGrafter"/>
</dbReference>
<dbReference type="Proteomes" id="UP000054495">
    <property type="component" value="Unassembled WGS sequence"/>
</dbReference>
<keyword evidence="2" id="KW-0677">Repeat</keyword>
<evidence type="ECO:0000256" key="1">
    <source>
        <dbReference type="ARBA" id="ARBA00022574"/>
    </source>
</evidence>
<proteinExistence type="predicted"/>
<dbReference type="EMBL" id="KE125217">
    <property type="protein sequence ID" value="EPB70182.1"/>
    <property type="molecule type" value="Genomic_DNA"/>
</dbReference>